<organismHost>
    <name type="scientific">Adoxophyes</name>
    <dbReference type="NCBI Taxonomy" id="85584"/>
</organismHost>
<evidence type="ECO:0000313" key="1">
    <source>
        <dbReference type="EMBL" id="AJA91761.1"/>
    </source>
</evidence>
<dbReference type="EMBL" id="KM226332">
    <property type="protein sequence ID" value="AJA91761.1"/>
    <property type="molecule type" value="Genomic_DNA"/>
</dbReference>
<dbReference type="InterPro" id="IPR010336">
    <property type="entry name" value="Baculo_ME53"/>
</dbReference>
<accession>A0A0A7V0T8</accession>
<proteinExistence type="predicted"/>
<dbReference type="GO" id="GO:0008270">
    <property type="term" value="F:zinc ion binding"/>
    <property type="evidence" value="ECO:0007669"/>
    <property type="project" value="InterPro"/>
</dbReference>
<sequence length="303" mass="36080">MQDVRVQFLCKEKKEVITFLSVLLKNILNGIESINCHNCNASFKRLKESQYIFIFAIINDYNDTTDDVLKFCCLKCCKIEKNNLMEVIELYPTLTLQNVNKLMYYGMLKKFMFDFHDSDQVSYKKYVISSSLSAVLDQMFLEKQNNEEIIRLSLRRNNQIVAEDFLHDLRVDYCDKYNFEKDLSINKEFVEAVDAHCNLNVYHLDVYYKTYNLYSPFVVQFNRNNLNECAYCVNKINKETNHPILHCSLCGATDPNYFIRNRRMMIPFWRADYNYNLVYWRLIKNKNLPCSLMMYAVDVKVDV</sequence>
<dbReference type="Pfam" id="PF06061">
    <property type="entry name" value="Baculo_ME53"/>
    <property type="match status" value="1"/>
</dbReference>
<reference evidence="1" key="1">
    <citation type="journal article" date="2015" name="J. Gen. Virol.">
        <title>Isolation of an Adoxophyes orana granulovirus (AdorGV) occlusion body morphology mutant: biological activity, genome sequence and relationship to other isolates of AdorGV.</title>
        <authorList>
            <person name="Nakai M."/>
            <person name="Harrison R.L."/>
            <person name="Uchida H."/>
            <person name="Ukuda R."/>
            <person name="Hikihara S."/>
            <person name="Ishii K."/>
            <person name="Kunimi Y."/>
        </authorList>
    </citation>
    <scope>NUCLEOTIDE SEQUENCE</scope>
    <source>
        <strain evidence="1">Miyazaki</strain>
    </source>
</reference>
<dbReference type="GO" id="GO:0003677">
    <property type="term" value="F:DNA binding"/>
    <property type="evidence" value="ECO:0007669"/>
    <property type="project" value="InterPro"/>
</dbReference>
<organism evidence="1">
    <name type="scientific">Adoxophyes orana granulovirus</name>
    <name type="common">AoGV</name>
    <dbReference type="NCBI Taxonomy" id="170617"/>
    <lineage>
        <taxon>Viruses</taxon>
        <taxon>Viruses incertae sedis</taxon>
        <taxon>Naldaviricetes</taxon>
        <taxon>Lefavirales</taxon>
        <taxon>Baculoviridae</taxon>
        <taxon>Betabaculovirus</taxon>
        <taxon>Betabaculovirus adoranae</taxon>
    </lineage>
</organism>
<protein>
    <submittedName>
        <fullName evidence="1">ME53</fullName>
    </submittedName>
</protein>
<name>A0A0A7V0T8_GVAO</name>